<gene>
    <name evidence="1" type="ORF">CJOHNSTONI_LOCUS2820</name>
</gene>
<protein>
    <submittedName>
        <fullName evidence="1">Uncharacterized protein</fullName>
    </submittedName>
</protein>
<dbReference type="Proteomes" id="UP000746747">
    <property type="component" value="Unassembled WGS sequence"/>
</dbReference>
<dbReference type="EMBL" id="CAKAEH010001005">
    <property type="protein sequence ID" value="CAG9532518.1"/>
    <property type="molecule type" value="Genomic_DNA"/>
</dbReference>
<organism evidence="1 2">
    <name type="scientific">Cercopithifilaria johnstoni</name>
    <dbReference type="NCBI Taxonomy" id="2874296"/>
    <lineage>
        <taxon>Eukaryota</taxon>
        <taxon>Metazoa</taxon>
        <taxon>Ecdysozoa</taxon>
        <taxon>Nematoda</taxon>
        <taxon>Chromadorea</taxon>
        <taxon>Rhabditida</taxon>
        <taxon>Spirurina</taxon>
        <taxon>Spiruromorpha</taxon>
        <taxon>Filarioidea</taxon>
        <taxon>Onchocercidae</taxon>
        <taxon>Cercopithifilaria</taxon>
    </lineage>
</organism>
<dbReference type="GO" id="GO:0019825">
    <property type="term" value="F:oxygen binding"/>
    <property type="evidence" value="ECO:0007669"/>
    <property type="project" value="InterPro"/>
</dbReference>
<dbReference type="InterPro" id="IPR012292">
    <property type="entry name" value="Globin/Proto"/>
</dbReference>
<dbReference type="OrthoDB" id="5810844at2759"/>
<comment type="caution">
    <text evidence="1">The sequence shown here is derived from an EMBL/GenBank/DDBJ whole genome shotgun (WGS) entry which is preliminary data.</text>
</comment>
<sequence>MVIGHLKRFTHALSQSMRNLAEPIVAADRLQEFGAAYVNQEDSAYGGFNACIPHNYWNRLSAAITTTAEEFLNKQQVKGSNKNLTIDDGLSENEKRNLRSLFPQVSANISIWSTLAQFISNQIRFGYEMELMLRVELKKLNVDGQMKITLK</sequence>
<reference evidence="1" key="1">
    <citation type="submission" date="2021-09" db="EMBL/GenBank/DDBJ databases">
        <authorList>
            <consortium name="Pathogen Informatics"/>
        </authorList>
    </citation>
    <scope>NUCLEOTIDE SEQUENCE</scope>
</reference>
<proteinExistence type="predicted"/>
<evidence type="ECO:0000313" key="2">
    <source>
        <dbReference type="Proteomes" id="UP000746747"/>
    </source>
</evidence>
<dbReference type="GO" id="GO:0020037">
    <property type="term" value="F:heme binding"/>
    <property type="evidence" value="ECO:0007669"/>
    <property type="project" value="InterPro"/>
</dbReference>
<evidence type="ECO:0000313" key="1">
    <source>
        <dbReference type="EMBL" id="CAG9532518.1"/>
    </source>
</evidence>
<name>A0A8J2LZ71_9BILA</name>
<keyword evidence="2" id="KW-1185">Reference proteome</keyword>
<dbReference type="Gene3D" id="1.10.490.10">
    <property type="entry name" value="Globins"/>
    <property type="match status" value="1"/>
</dbReference>
<dbReference type="AlphaFoldDB" id="A0A8J2LZ71"/>
<accession>A0A8J2LZ71</accession>